<protein>
    <submittedName>
        <fullName evidence="2">DUF4065 domain-containing protein</fullName>
    </submittedName>
</protein>
<proteinExistence type="predicted"/>
<comment type="caution">
    <text evidence="2">The sequence shown here is derived from an EMBL/GenBank/DDBJ whole genome shotgun (WGS) entry which is preliminary data.</text>
</comment>
<gene>
    <name evidence="2" type="ORF">HP397_03610</name>
</gene>
<evidence type="ECO:0000259" key="1">
    <source>
        <dbReference type="Pfam" id="PF13274"/>
    </source>
</evidence>
<keyword evidence="3" id="KW-1185">Reference proteome</keyword>
<evidence type="ECO:0000313" key="3">
    <source>
        <dbReference type="Proteomes" id="UP000526184"/>
    </source>
</evidence>
<dbReference type="InterPro" id="IPR025272">
    <property type="entry name" value="SocA_Panacea"/>
</dbReference>
<dbReference type="RefSeq" id="WP_067320608.1">
    <property type="nucleotide sequence ID" value="NZ_CBCRWS010000002.1"/>
</dbReference>
<reference evidence="2 3" key="1">
    <citation type="submission" date="2020-05" db="EMBL/GenBank/DDBJ databases">
        <title>Streptobacillus felis strain LHL191014123.</title>
        <authorList>
            <person name="Fawzy A."/>
            <person name="Rau J."/>
            <person name="Risse K."/>
            <person name="Schauerte N."/>
            <person name="Geiger C."/>
            <person name="Blom J."/>
            <person name="Imirzalioglu C."/>
            <person name="Falgenhauer J."/>
            <person name="Bach A."/>
            <person name="Herden C."/>
            <person name="Eisenberg T."/>
        </authorList>
    </citation>
    <scope>NUCLEOTIDE SEQUENCE [LARGE SCALE GENOMIC DNA]</scope>
    <source>
        <strain evidence="2 3">LHL191014123</strain>
    </source>
</reference>
<dbReference type="AlphaFoldDB" id="A0A7Z0TAD7"/>
<accession>A0A7Z0TAD7</accession>
<dbReference type="Pfam" id="PF13274">
    <property type="entry name" value="SocA_Panacea"/>
    <property type="match status" value="1"/>
</dbReference>
<sequence>MEKIIEVARYIKVKFEEIYGKEIDEIRLQKLVYFSQRESILYTGKVLFLDAMKAWRYGPVSIKVRKEYRNMVRKKVNIKTFNKYLINNVIQKYGHYSAGRLINLTHREKAWKYSRKNLSKDDRGFQNIHISLIFDEKERVYDTYWDMYCDEFKDFIGDIYDR</sequence>
<name>A0A7Z0TAD7_9FUSO</name>
<dbReference type="EMBL" id="JABMKT010000015">
    <property type="protein sequence ID" value="NYV27907.1"/>
    <property type="molecule type" value="Genomic_DNA"/>
</dbReference>
<evidence type="ECO:0000313" key="2">
    <source>
        <dbReference type="EMBL" id="NYV27907.1"/>
    </source>
</evidence>
<dbReference type="Proteomes" id="UP000526184">
    <property type="component" value="Unassembled WGS sequence"/>
</dbReference>
<organism evidence="2 3">
    <name type="scientific">Streptobacillus felis</name>
    <dbReference type="NCBI Taxonomy" id="1384509"/>
    <lineage>
        <taxon>Bacteria</taxon>
        <taxon>Fusobacteriati</taxon>
        <taxon>Fusobacteriota</taxon>
        <taxon>Fusobacteriia</taxon>
        <taxon>Fusobacteriales</taxon>
        <taxon>Leptotrichiaceae</taxon>
        <taxon>Streptobacillus</taxon>
    </lineage>
</organism>
<feature type="domain" description="Antitoxin SocA-like Panacea" evidence="1">
    <location>
        <begin position="28"/>
        <end position="112"/>
    </location>
</feature>